<reference evidence="1" key="2">
    <citation type="submission" date="2023-10" db="EMBL/GenBank/DDBJ databases">
        <authorList>
            <person name="Choi B."/>
        </authorList>
    </citation>
    <scope>NUCLEOTIDE SEQUENCE</scope>
    <source>
        <strain evidence="1">UMB0763</strain>
    </source>
</reference>
<dbReference type="Gene3D" id="3.30.1240.10">
    <property type="match status" value="1"/>
</dbReference>
<dbReference type="InterPro" id="IPR023214">
    <property type="entry name" value="HAD_sf"/>
</dbReference>
<evidence type="ECO:0000313" key="2">
    <source>
        <dbReference type="Proteomes" id="UP000234560"/>
    </source>
</evidence>
<dbReference type="RefSeq" id="WP_180805345.1">
    <property type="nucleotide sequence ID" value="NZ_CAMIHY010000055.1"/>
</dbReference>
<gene>
    <name evidence="1" type="ORF">CYJ47_09590</name>
</gene>
<evidence type="ECO:0000313" key="1">
    <source>
        <dbReference type="EMBL" id="WOT01516.1"/>
    </source>
</evidence>
<sequence length="150" mass="16426">MIVFLDIDGTLVTYANEIPISAVEAIHLARENGHQVLVNTGRSKTEISGRIWDIGIDGMIGANGGYVEYQGKVIYHENIPTDTVALLREHFIANEVAYYLECNSGLFSSAPVREQSSRCCTGLLATSRSCENHRRLPSDGRFHGSYPGPG</sequence>
<organism evidence="1 2">
    <name type="scientific">Corynebacterium pyruviciproducens</name>
    <dbReference type="NCBI Taxonomy" id="598660"/>
    <lineage>
        <taxon>Bacteria</taxon>
        <taxon>Bacillati</taxon>
        <taxon>Actinomycetota</taxon>
        <taxon>Actinomycetes</taxon>
        <taxon>Mycobacteriales</taxon>
        <taxon>Corynebacteriaceae</taxon>
        <taxon>Corynebacterium</taxon>
    </lineage>
</organism>
<dbReference type="Proteomes" id="UP000234560">
    <property type="component" value="Chromosome"/>
</dbReference>
<reference evidence="1" key="1">
    <citation type="submission" date="2017-12" db="EMBL/GenBank/DDBJ databases">
        <authorList>
            <person name="Thomas-White K."/>
            <person name="Wolfe A.J."/>
        </authorList>
    </citation>
    <scope>NUCLEOTIDE SEQUENCE</scope>
    <source>
        <strain evidence="1">UMB0763</strain>
    </source>
</reference>
<dbReference type="GO" id="GO:0000287">
    <property type="term" value="F:magnesium ion binding"/>
    <property type="evidence" value="ECO:0007669"/>
    <property type="project" value="TreeGrafter"/>
</dbReference>
<dbReference type="EMBL" id="CP136958">
    <property type="protein sequence ID" value="WOT01516.1"/>
    <property type="molecule type" value="Genomic_DNA"/>
</dbReference>
<name>A0AAF0YUB2_9CORY</name>
<dbReference type="Gene3D" id="3.40.50.1000">
    <property type="entry name" value="HAD superfamily/HAD-like"/>
    <property type="match status" value="1"/>
</dbReference>
<accession>A0AAF0YUB2</accession>
<dbReference type="PROSITE" id="PS01228">
    <property type="entry name" value="COF_1"/>
    <property type="match status" value="1"/>
</dbReference>
<proteinExistence type="predicted"/>
<dbReference type="KEGG" id="cpyr:CYJ47_09590"/>
<dbReference type="SUPFAM" id="SSF56784">
    <property type="entry name" value="HAD-like"/>
    <property type="match status" value="1"/>
</dbReference>
<dbReference type="PANTHER" id="PTHR10000">
    <property type="entry name" value="PHOSPHOSERINE PHOSPHATASE"/>
    <property type="match status" value="1"/>
</dbReference>
<dbReference type="InterPro" id="IPR036412">
    <property type="entry name" value="HAD-like_sf"/>
</dbReference>
<protein>
    <submittedName>
        <fullName evidence="1">HAD hydrolase family protein</fullName>
    </submittedName>
</protein>
<dbReference type="PANTHER" id="PTHR10000:SF25">
    <property type="entry name" value="PHOSPHATASE YKRA-RELATED"/>
    <property type="match status" value="1"/>
</dbReference>
<keyword evidence="1" id="KW-0378">Hydrolase</keyword>
<dbReference type="AlphaFoldDB" id="A0AAF0YUB2"/>
<dbReference type="GO" id="GO:0016791">
    <property type="term" value="F:phosphatase activity"/>
    <property type="evidence" value="ECO:0007669"/>
    <property type="project" value="TreeGrafter"/>
</dbReference>
<dbReference type="Pfam" id="PF08282">
    <property type="entry name" value="Hydrolase_3"/>
    <property type="match status" value="1"/>
</dbReference>
<dbReference type="GO" id="GO:0005829">
    <property type="term" value="C:cytosol"/>
    <property type="evidence" value="ECO:0007669"/>
    <property type="project" value="TreeGrafter"/>
</dbReference>